<dbReference type="EMBL" id="CDMZ01003435">
    <property type="protein sequence ID" value="CEM46365.1"/>
    <property type="molecule type" value="Genomic_DNA"/>
</dbReference>
<accession>A0A0G4HQ40</accession>
<name>A0A0G4HQ40_9ALVE</name>
<dbReference type="AlphaFoldDB" id="A0A0G4HQ40"/>
<proteinExistence type="predicted"/>
<sequence length="116" mass="12580">MWSVVEERERVLSEARSSLESKKVEVEALGAVLEERRAEIAGLTEKMDLSVSDTANPMEALEVLLSELRHEKEAIKTAAVEATRVAATQQEDLEAALLSAGQQSATLRASLDSTQA</sequence>
<gene>
    <name evidence="1" type="ORF">Cvel_30036</name>
</gene>
<evidence type="ECO:0000313" key="1">
    <source>
        <dbReference type="EMBL" id="CEM46365.1"/>
    </source>
</evidence>
<organism evidence="1">
    <name type="scientific">Chromera velia CCMP2878</name>
    <dbReference type="NCBI Taxonomy" id="1169474"/>
    <lineage>
        <taxon>Eukaryota</taxon>
        <taxon>Sar</taxon>
        <taxon>Alveolata</taxon>
        <taxon>Colpodellida</taxon>
        <taxon>Chromeraceae</taxon>
        <taxon>Chromera</taxon>
    </lineage>
</organism>
<dbReference type="VEuPathDB" id="CryptoDB:Cvel_30036"/>
<protein>
    <submittedName>
        <fullName evidence="1">Uncharacterized protein</fullName>
    </submittedName>
</protein>
<reference evidence="1" key="1">
    <citation type="submission" date="2014-11" db="EMBL/GenBank/DDBJ databases">
        <authorList>
            <person name="Otto D Thomas"/>
            <person name="Naeem Raeece"/>
        </authorList>
    </citation>
    <scope>NUCLEOTIDE SEQUENCE</scope>
</reference>